<evidence type="ECO:0000256" key="1">
    <source>
        <dbReference type="SAM" id="Coils"/>
    </source>
</evidence>
<organism evidence="2 4">
    <name type="scientific">Listeria weihenstephanensis</name>
    <dbReference type="NCBI Taxonomy" id="1006155"/>
    <lineage>
        <taxon>Bacteria</taxon>
        <taxon>Bacillati</taxon>
        <taxon>Bacillota</taxon>
        <taxon>Bacilli</taxon>
        <taxon>Bacillales</taxon>
        <taxon>Listeriaceae</taxon>
        <taxon>Listeria</taxon>
    </lineage>
</organism>
<evidence type="ECO:0000313" key="4">
    <source>
        <dbReference type="Proteomes" id="UP000223060"/>
    </source>
</evidence>
<protein>
    <recommendedName>
        <fullName evidence="6">Resolvase HTH domain-containing protein</fullName>
    </recommendedName>
</protein>
<accession>A0A1S7FUU7</accession>
<sequence>MTVLIIILLACAVVLFLLSFMQKGNSKQLENEMEEIASQLMQENFELKKRVSTLENTLKIDADTVTPVRTSSKKLRDLRKKQIINLYTSGVTIEEIITQSDLSEEQVNEIIAEYVAH</sequence>
<dbReference type="Proteomes" id="UP000564536">
    <property type="component" value="Unassembled WGS sequence"/>
</dbReference>
<dbReference type="KEGG" id="lwi:UE46_08700"/>
<gene>
    <name evidence="3" type="ORF">HB943_05780</name>
    <name evidence="2" type="ORF">UE46_08700</name>
</gene>
<dbReference type="EMBL" id="JAARRL010000006">
    <property type="protein sequence ID" value="MBC1500108.1"/>
    <property type="molecule type" value="Genomic_DNA"/>
</dbReference>
<proteinExistence type="predicted"/>
<keyword evidence="1" id="KW-0175">Coiled coil</keyword>
<reference evidence="3 5" key="3">
    <citation type="submission" date="2020-03" db="EMBL/GenBank/DDBJ databases">
        <title>Soil Listeria distribution.</title>
        <authorList>
            <person name="Liao J."/>
            <person name="Wiedmann M."/>
        </authorList>
    </citation>
    <scope>NUCLEOTIDE SEQUENCE [LARGE SCALE GENOMIC DNA]</scope>
    <source>
        <strain evidence="3 5">FSL L7-1523</strain>
    </source>
</reference>
<reference evidence="4" key="1">
    <citation type="submission" date="2015-03" db="EMBL/GenBank/DDBJ databases">
        <authorList>
            <person name="Ferrari E."/>
            <person name="Walter M.C."/>
            <person name="Huptas C."/>
            <person name="Scherer S."/>
            <person name="Mueller-Herbst S."/>
        </authorList>
    </citation>
    <scope>NUCLEOTIDE SEQUENCE [LARGE SCALE GENOMIC DNA]</scope>
    <source>
        <strain evidence="4">LWP01</strain>
    </source>
</reference>
<dbReference type="RefSeq" id="WP_118907553.1">
    <property type="nucleotide sequence ID" value="NZ_CP011102.1"/>
</dbReference>
<dbReference type="AlphaFoldDB" id="A0A1S7FUU7"/>
<keyword evidence="4" id="KW-1185">Reference proteome</keyword>
<evidence type="ECO:0000313" key="3">
    <source>
        <dbReference type="EMBL" id="MBC1500108.1"/>
    </source>
</evidence>
<name>A0A1S7FUU7_9LIST</name>
<evidence type="ECO:0008006" key="6">
    <source>
        <dbReference type="Google" id="ProtNLM"/>
    </source>
</evidence>
<reference evidence="2" key="2">
    <citation type="submission" date="2015-03" db="EMBL/GenBank/DDBJ databases">
        <authorList>
            <person name="Murphy D."/>
        </authorList>
    </citation>
    <scope>NUCLEOTIDE SEQUENCE [LARGE SCALE GENOMIC DNA]</scope>
    <source>
        <strain evidence="2">WS 4560</strain>
    </source>
</reference>
<feature type="coiled-coil region" evidence="1">
    <location>
        <begin position="26"/>
        <end position="57"/>
    </location>
</feature>
<evidence type="ECO:0000313" key="2">
    <source>
        <dbReference type="EMBL" id="AQY51115.1"/>
    </source>
</evidence>
<dbReference type="Proteomes" id="UP000223060">
    <property type="component" value="Chromosome"/>
</dbReference>
<evidence type="ECO:0000313" key="5">
    <source>
        <dbReference type="Proteomes" id="UP000564536"/>
    </source>
</evidence>
<dbReference type="EMBL" id="CP011102">
    <property type="protein sequence ID" value="AQY51115.1"/>
    <property type="molecule type" value="Genomic_DNA"/>
</dbReference>